<name>A0A9D3PJ86_MEGAT</name>
<evidence type="ECO:0000256" key="3">
    <source>
        <dbReference type="ARBA" id="ARBA00022833"/>
    </source>
</evidence>
<evidence type="ECO:0000256" key="2">
    <source>
        <dbReference type="ARBA" id="ARBA00022771"/>
    </source>
</evidence>
<proteinExistence type="predicted"/>
<keyword evidence="2 4" id="KW-0863">Zinc-finger</keyword>
<dbReference type="PANTHER" id="PTHR25465">
    <property type="entry name" value="B-BOX DOMAIN CONTAINING"/>
    <property type="match status" value="1"/>
</dbReference>
<keyword evidence="5" id="KW-0812">Transmembrane</keyword>
<feature type="domain" description="RING-type" evidence="6">
    <location>
        <begin position="10"/>
        <end position="49"/>
    </location>
</feature>
<dbReference type="SUPFAM" id="SSF57850">
    <property type="entry name" value="RING/U-box"/>
    <property type="match status" value="1"/>
</dbReference>
<dbReference type="InterPro" id="IPR051051">
    <property type="entry name" value="E3_ubiq-ligase_TRIM/RNF"/>
</dbReference>
<dbReference type="PROSITE" id="PS50089">
    <property type="entry name" value="ZF_RING_2"/>
    <property type="match status" value="1"/>
</dbReference>
<dbReference type="Gene3D" id="3.30.40.10">
    <property type="entry name" value="Zinc/RING finger domain, C3HC4 (zinc finger)"/>
    <property type="match status" value="1"/>
</dbReference>
<evidence type="ECO:0000313" key="8">
    <source>
        <dbReference type="Proteomes" id="UP001046870"/>
    </source>
</evidence>
<evidence type="ECO:0000313" key="7">
    <source>
        <dbReference type="EMBL" id="KAG7461654.1"/>
    </source>
</evidence>
<keyword evidence="5" id="KW-0472">Membrane</keyword>
<comment type="caution">
    <text evidence="7">The sequence shown here is derived from an EMBL/GenBank/DDBJ whole genome shotgun (WGS) entry which is preliminary data.</text>
</comment>
<feature type="transmembrane region" description="Helical" evidence="5">
    <location>
        <begin position="90"/>
        <end position="109"/>
    </location>
</feature>
<dbReference type="EMBL" id="JAFDVH010000017">
    <property type="protein sequence ID" value="KAG7461654.1"/>
    <property type="molecule type" value="Genomic_DNA"/>
</dbReference>
<sequence>MDGLSHELTCSVCLEILENPYLLPCGHSFCLTCVQGLRNAMEFKCPDCRRECRQWDDIVKNFRLANIVEVYRKEKHQSFRTETSSDTSDGSWVIGLLLMAAVSLMIYAFTLTSKVDVPEAETLDSLISLKIHQVGEDETTQGTSLTVTGLCIIGHVISLPYWCCWAVISSLCMLCSGVWWIVSSLCSLIFGSLWMVISALLSVIAGVFSFVFGLFNVIVYICGIVAILFVLLLTLGNRIDSGNVSNQGKC</sequence>
<evidence type="ECO:0000259" key="6">
    <source>
        <dbReference type="PROSITE" id="PS50089"/>
    </source>
</evidence>
<dbReference type="PANTHER" id="PTHR25465:SF73">
    <property type="entry name" value="E3 UBIQUITIN_ISG15 LIGASE TRIM25 ISOFORM X1"/>
    <property type="match status" value="1"/>
</dbReference>
<dbReference type="Proteomes" id="UP001046870">
    <property type="component" value="Chromosome 17"/>
</dbReference>
<dbReference type="AlphaFoldDB" id="A0A9D3PJ86"/>
<protein>
    <recommendedName>
        <fullName evidence="6">RING-type domain-containing protein</fullName>
    </recommendedName>
</protein>
<reference evidence="7" key="1">
    <citation type="submission" date="2021-01" db="EMBL/GenBank/DDBJ databases">
        <authorList>
            <person name="Zahm M."/>
            <person name="Roques C."/>
            <person name="Cabau C."/>
            <person name="Klopp C."/>
            <person name="Donnadieu C."/>
            <person name="Jouanno E."/>
            <person name="Lampietro C."/>
            <person name="Louis A."/>
            <person name="Herpin A."/>
            <person name="Echchiki A."/>
            <person name="Berthelot C."/>
            <person name="Parey E."/>
            <person name="Roest-Crollius H."/>
            <person name="Braasch I."/>
            <person name="Postlethwait J."/>
            <person name="Bobe J."/>
            <person name="Montfort J."/>
            <person name="Bouchez O."/>
            <person name="Begum T."/>
            <person name="Mejri S."/>
            <person name="Adams A."/>
            <person name="Chen W.-J."/>
            <person name="Guiguen Y."/>
        </authorList>
    </citation>
    <scope>NUCLEOTIDE SEQUENCE</scope>
    <source>
        <strain evidence="7">YG-15Mar2019-1</strain>
        <tissue evidence="7">Brain</tissue>
    </source>
</reference>
<dbReference type="Pfam" id="PF13445">
    <property type="entry name" value="zf-RING_UBOX"/>
    <property type="match status" value="1"/>
</dbReference>
<dbReference type="InterPro" id="IPR027370">
    <property type="entry name" value="Znf-RING_euk"/>
</dbReference>
<evidence type="ECO:0000256" key="5">
    <source>
        <dbReference type="SAM" id="Phobius"/>
    </source>
</evidence>
<dbReference type="InterPro" id="IPR013083">
    <property type="entry name" value="Znf_RING/FYVE/PHD"/>
</dbReference>
<gene>
    <name evidence="7" type="ORF">MATL_G00193430</name>
</gene>
<feature type="transmembrane region" description="Helical" evidence="5">
    <location>
        <begin position="188"/>
        <end position="211"/>
    </location>
</feature>
<organism evidence="7 8">
    <name type="scientific">Megalops atlanticus</name>
    <name type="common">Tarpon</name>
    <name type="synonym">Clupea gigantea</name>
    <dbReference type="NCBI Taxonomy" id="7932"/>
    <lineage>
        <taxon>Eukaryota</taxon>
        <taxon>Metazoa</taxon>
        <taxon>Chordata</taxon>
        <taxon>Craniata</taxon>
        <taxon>Vertebrata</taxon>
        <taxon>Euteleostomi</taxon>
        <taxon>Actinopterygii</taxon>
        <taxon>Neopterygii</taxon>
        <taxon>Teleostei</taxon>
        <taxon>Elopiformes</taxon>
        <taxon>Megalopidae</taxon>
        <taxon>Megalops</taxon>
    </lineage>
</organism>
<dbReference type="PROSITE" id="PS00518">
    <property type="entry name" value="ZF_RING_1"/>
    <property type="match status" value="1"/>
</dbReference>
<accession>A0A9D3PJ86</accession>
<feature type="transmembrane region" description="Helical" evidence="5">
    <location>
        <begin position="217"/>
        <end position="235"/>
    </location>
</feature>
<keyword evidence="1" id="KW-0479">Metal-binding</keyword>
<dbReference type="InterPro" id="IPR017907">
    <property type="entry name" value="Znf_RING_CS"/>
</dbReference>
<dbReference type="InterPro" id="IPR001841">
    <property type="entry name" value="Znf_RING"/>
</dbReference>
<dbReference type="SMART" id="SM00184">
    <property type="entry name" value="RING"/>
    <property type="match status" value="1"/>
</dbReference>
<evidence type="ECO:0000256" key="4">
    <source>
        <dbReference type="PROSITE-ProRule" id="PRU00175"/>
    </source>
</evidence>
<keyword evidence="5" id="KW-1133">Transmembrane helix</keyword>
<keyword evidence="3" id="KW-0862">Zinc</keyword>
<evidence type="ECO:0000256" key="1">
    <source>
        <dbReference type="ARBA" id="ARBA00022723"/>
    </source>
</evidence>
<dbReference type="OrthoDB" id="6105938at2759"/>
<dbReference type="GO" id="GO:0008270">
    <property type="term" value="F:zinc ion binding"/>
    <property type="evidence" value="ECO:0007669"/>
    <property type="project" value="UniProtKB-KW"/>
</dbReference>
<keyword evidence="8" id="KW-1185">Reference proteome</keyword>